<feature type="domain" description="ABC transporter" evidence="6">
    <location>
        <begin position="344"/>
        <end position="569"/>
    </location>
</feature>
<dbReference type="Pfam" id="PF00005">
    <property type="entry name" value="ABC_tran"/>
    <property type="match status" value="1"/>
</dbReference>
<dbReference type="InterPro" id="IPR011527">
    <property type="entry name" value="ABC1_TM_dom"/>
</dbReference>
<keyword evidence="4 5" id="KW-0472">Membrane</keyword>
<dbReference type="InterPro" id="IPR039421">
    <property type="entry name" value="Type_1_exporter"/>
</dbReference>
<evidence type="ECO:0000313" key="8">
    <source>
        <dbReference type="EMBL" id="CAG5072678.1"/>
    </source>
</evidence>
<dbReference type="SUPFAM" id="SSF90123">
    <property type="entry name" value="ABC transporter transmembrane region"/>
    <property type="match status" value="1"/>
</dbReference>
<name>A0ABN7RG81_9BACT</name>
<evidence type="ECO:0000256" key="4">
    <source>
        <dbReference type="ARBA" id="ARBA00023136"/>
    </source>
</evidence>
<gene>
    <name evidence="8" type="ORF">DYBT9623_04242</name>
</gene>
<feature type="transmembrane region" description="Helical" evidence="5">
    <location>
        <begin position="257"/>
        <end position="276"/>
    </location>
</feature>
<comment type="caution">
    <text evidence="8">The sequence shown here is derived from an EMBL/GenBank/DDBJ whole genome shotgun (WGS) entry which is preliminary data.</text>
</comment>
<dbReference type="Gene3D" id="3.40.50.300">
    <property type="entry name" value="P-loop containing nucleotide triphosphate hydrolases"/>
    <property type="match status" value="1"/>
</dbReference>
<evidence type="ECO:0000313" key="9">
    <source>
        <dbReference type="Proteomes" id="UP000679725"/>
    </source>
</evidence>
<feature type="transmembrane region" description="Helical" evidence="5">
    <location>
        <begin position="143"/>
        <end position="161"/>
    </location>
</feature>
<keyword evidence="2 5" id="KW-0812">Transmembrane</keyword>
<dbReference type="InterPro" id="IPR036640">
    <property type="entry name" value="ABC1_TM_sf"/>
</dbReference>
<dbReference type="PROSITE" id="PS50893">
    <property type="entry name" value="ABC_TRANSPORTER_2"/>
    <property type="match status" value="1"/>
</dbReference>
<feature type="transmembrane region" description="Helical" evidence="5">
    <location>
        <begin position="167"/>
        <end position="186"/>
    </location>
</feature>
<reference evidence="8 9" key="1">
    <citation type="submission" date="2021-04" db="EMBL/GenBank/DDBJ databases">
        <authorList>
            <person name="Rodrigo-Torres L."/>
            <person name="Arahal R. D."/>
            <person name="Lucena T."/>
        </authorList>
    </citation>
    <scope>NUCLEOTIDE SEQUENCE [LARGE SCALE GENOMIC DNA]</scope>
    <source>
        <strain evidence="8 9">CECT 9623</strain>
    </source>
</reference>
<evidence type="ECO:0000259" key="7">
    <source>
        <dbReference type="PROSITE" id="PS50929"/>
    </source>
</evidence>
<dbReference type="Gene3D" id="1.20.1560.10">
    <property type="entry name" value="ABC transporter type 1, transmembrane domain"/>
    <property type="match status" value="1"/>
</dbReference>
<proteinExistence type="predicted"/>
<evidence type="ECO:0000256" key="3">
    <source>
        <dbReference type="ARBA" id="ARBA00022989"/>
    </source>
</evidence>
<feature type="transmembrane region" description="Helical" evidence="5">
    <location>
        <begin position="64"/>
        <end position="83"/>
    </location>
</feature>
<dbReference type="EMBL" id="CAJRAU010000006">
    <property type="protein sequence ID" value="CAG5072678.1"/>
    <property type="molecule type" value="Genomic_DNA"/>
</dbReference>
<dbReference type="PANTHER" id="PTHR43394:SF4">
    <property type="entry name" value="TOXIN SECRETION ABC TRANSPORTER ATP-BINDING PROTEIN"/>
    <property type="match status" value="1"/>
</dbReference>
<protein>
    <recommendedName>
        <fullName evidence="10">ABC-type bacteriocin/lantibiotic exporter, contains an N-terminal double-glycine peptidase domain</fullName>
    </recommendedName>
</protein>
<evidence type="ECO:0000256" key="2">
    <source>
        <dbReference type="ARBA" id="ARBA00022692"/>
    </source>
</evidence>
<keyword evidence="9" id="KW-1185">Reference proteome</keyword>
<evidence type="ECO:0000259" key="6">
    <source>
        <dbReference type="PROSITE" id="PS50893"/>
    </source>
</evidence>
<dbReference type="PROSITE" id="PS50929">
    <property type="entry name" value="ABC_TM1F"/>
    <property type="match status" value="1"/>
</dbReference>
<evidence type="ECO:0000256" key="5">
    <source>
        <dbReference type="SAM" id="Phobius"/>
    </source>
</evidence>
<dbReference type="PANTHER" id="PTHR43394">
    <property type="entry name" value="ATP-DEPENDENT PERMEASE MDL1, MITOCHONDRIAL"/>
    <property type="match status" value="1"/>
</dbReference>
<dbReference type="Proteomes" id="UP000679725">
    <property type="component" value="Unassembled WGS sequence"/>
</dbReference>
<evidence type="ECO:0000256" key="1">
    <source>
        <dbReference type="ARBA" id="ARBA00004651"/>
    </source>
</evidence>
<feature type="transmembrane region" description="Helical" evidence="5">
    <location>
        <begin position="32"/>
        <end position="58"/>
    </location>
</feature>
<dbReference type="InterPro" id="IPR003439">
    <property type="entry name" value="ABC_transporter-like_ATP-bd"/>
</dbReference>
<feature type="domain" description="ABC transmembrane type-1" evidence="7">
    <location>
        <begin position="34"/>
        <end position="311"/>
    </location>
</feature>
<comment type="subcellular location">
    <subcellularLocation>
        <location evidence="1">Cell membrane</location>
        <topology evidence="1">Multi-pass membrane protein</topology>
    </subcellularLocation>
</comment>
<keyword evidence="3 5" id="KW-1133">Transmembrane helix</keyword>
<evidence type="ECO:0008006" key="10">
    <source>
        <dbReference type="Google" id="ProtNLM"/>
    </source>
</evidence>
<dbReference type="InterPro" id="IPR027417">
    <property type="entry name" value="P-loop_NTPase"/>
</dbReference>
<dbReference type="SUPFAM" id="SSF52540">
    <property type="entry name" value="P-loop containing nucleoside triphosphate hydrolases"/>
    <property type="match status" value="1"/>
</dbReference>
<sequence length="569" mass="63570">MWILNAIGMEKVNPFLRFWNLISLDRSDIGAVYFYALLSGLVNLSLPLGIQAIIGFVLGASMVTSIYILIILVVFGVAAVGIMQINQMKIIEKIQQKIFTRYAFEFADKIPRFDLLTTDRFYLPEKVNRFFDVLIVQKSLSKLLLEVPIASIQLIFGLLLLAVYHPFFIVFGLTLLLVLTLIFRFTGVNGLKTSLRESVNKYKTVGWLEEMAKVINPFKLSYGSHLNLTKTDDHVSKYLHSRTDHFKVLLVQYKTLVVTKVAITLAMLAGGSFLLLRQQLNIGEFIAAEIVVLMVINAVEKLIINLDSVYDVATGLEKIATVTENLTERDGKLTLEPTNAGLTLDLIDFSFAFPNGRKLFDHVLIHIPAGSLVAVSSDHFSGKSTFLKILAGHYQQFSGSMLINKIPLGNYSLSSLRERIGLYLNQREIFIGSVLDNILMGRNNISSQEIMALAAKCGLSGFLDSLPDGFETPVDPNGKNLPSDYIKRICLLRALLGQPDLLLLEDPWQMLTGPERQRMMAYLLSEPNNATIIVVADDPEFSRQCDYQIILDNKAITVLNNHENGTGNV</sequence>
<accession>A0ABN7RG81</accession>
<organism evidence="8 9">
    <name type="scientific">Dyadobacter linearis</name>
    <dbReference type="NCBI Taxonomy" id="2823330"/>
    <lineage>
        <taxon>Bacteria</taxon>
        <taxon>Pseudomonadati</taxon>
        <taxon>Bacteroidota</taxon>
        <taxon>Cytophagia</taxon>
        <taxon>Cytophagales</taxon>
        <taxon>Spirosomataceae</taxon>
        <taxon>Dyadobacter</taxon>
    </lineage>
</organism>